<evidence type="ECO:0000256" key="1">
    <source>
        <dbReference type="SAM" id="Phobius"/>
    </source>
</evidence>
<keyword evidence="4" id="KW-1185">Reference proteome</keyword>
<dbReference type="Pfam" id="PF00005">
    <property type="entry name" value="ABC_tran"/>
    <property type="match status" value="1"/>
</dbReference>
<feature type="domain" description="ABC transporter" evidence="2">
    <location>
        <begin position="224"/>
        <end position="272"/>
    </location>
</feature>
<dbReference type="RefSeq" id="WP_216455738.1">
    <property type="nucleotide sequence ID" value="NZ_JAHLQL010000001.1"/>
</dbReference>
<sequence>MSAFCVLASKVINIGCLLIVAFNSKVIFLISIVYVVIIIYLNVCFAEKVRRDNLKTAIDERRVSYFYDMPLERGTSKEIRIYETQDEIVDQWRRANDRIKEYEIKRVFGLEIRSFVGGVAFYIFIIGVVVYEILMVSSGVIKADEFLMIYIMCENISNAILGISKSLLQVDYGLFALQRQFKFISTFEQIQSDESSKLTEVEDSKIVFEIDNMNFCYEKNVQILTDINLKINKGEIIALVGHNGSGKTTLVKVLLDLLKPTSVDMYFYGKHYRKYKTGL</sequence>
<reference evidence="3 4" key="1">
    <citation type="submission" date="2021-06" db="EMBL/GenBank/DDBJ databases">
        <authorList>
            <person name="Sun Q."/>
            <person name="Li D."/>
        </authorList>
    </citation>
    <scope>NUCLEOTIDE SEQUENCE [LARGE SCALE GENOMIC DNA]</scope>
    <source>
        <strain evidence="3 4">MSJ-4</strain>
    </source>
</reference>
<keyword evidence="1" id="KW-0812">Transmembrane</keyword>
<evidence type="ECO:0000259" key="2">
    <source>
        <dbReference type="Pfam" id="PF00005"/>
    </source>
</evidence>
<protein>
    <submittedName>
        <fullName evidence="3">ATP-binding cassette domain-containing protein</fullName>
    </submittedName>
</protein>
<organism evidence="3 4">
    <name type="scientific">Clostridium simiarum</name>
    <dbReference type="NCBI Taxonomy" id="2841506"/>
    <lineage>
        <taxon>Bacteria</taxon>
        <taxon>Bacillati</taxon>
        <taxon>Bacillota</taxon>
        <taxon>Clostridia</taxon>
        <taxon>Eubacteriales</taxon>
        <taxon>Clostridiaceae</taxon>
        <taxon>Clostridium</taxon>
    </lineage>
</organism>
<keyword evidence="1" id="KW-1133">Transmembrane helix</keyword>
<dbReference type="InterPro" id="IPR039421">
    <property type="entry name" value="Type_1_exporter"/>
</dbReference>
<keyword evidence="1" id="KW-0472">Membrane</keyword>
<dbReference type="PANTHER" id="PTHR43394">
    <property type="entry name" value="ATP-DEPENDENT PERMEASE MDL1, MITOCHONDRIAL"/>
    <property type="match status" value="1"/>
</dbReference>
<feature type="transmembrane region" description="Helical" evidence="1">
    <location>
        <begin position="26"/>
        <end position="45"/>
    </location>
</feature>
<name>A0ABS6EWH5_9CLOT</name>
<evidence type="ECO:0000313" key="4">
    <source>
        <dbReference type="Proteomes" id="UP000736583"/>
    </source>
</evidence>
<dbReference type="InterPro" id="IPR003439">
    <property type="entry name" value="ABC_transporter-like_ATP-bd"/>
</dbReference>
<proteinExistence type="predicted"/>
<comment type="caution">
    <text evidence="3">The sequence shown here is derived from an EMBL/GenBank/DDBJ whole genome shotgun (WGS) entry which is preliminary data.</text>
</comment>
<keyword evidence="3" id="KW-0547">Nucleotide-binding</keyword>
<dbReference type="PANTHER" id="PTHR43394:SF1">
    <property type="entry name" value="ATP-BINDING CASSETTE SUB-FAMILY B MEMBER 10, MITOCHONDRIAL"/>
    <property type="match status" value="1"/>
</dbReference>
<feature type="transmembrane region" description="Helical" evidence="1">
    <location>
        <begin position="146"/>
        <end position="164"/>
    </location>
</feature>
<keyword evidence="3" id="KW-0067">ATP-binding</keyword>
<evidence type="ECO:0000313" key="3">
    <source>
        <dbReference type="EMBL" id="MBU5590580.1"/>
    </source>
</evidence>
<gene>
    <name evidence="3" type="ORF">KQI89_02270</name>
</gene>
<feature type="transmembrane region" description="Helical" evidence="1">
    <location>
        <begin position="115"/>
        <end position="134"/>
    </location>
</feature>
<accession>A0ABS6EWH5</accession>
<dbReference type="GO" id="GO:0005524">
    <property type="term" value="F:ATP binding"/>
    <property type="evidence" value="ECO:0007669"/>
    <property type="project" value="UniProtKB-KW"/>
</dbReference>
<dbReference type="EMBL" id="JAHLQL010000001">
    <property type="protein sequence ID" value="MBU5590580.1"/>
    <property type="molecule type" value="Genomic_DNA"/>
</dbReference>
<dbReference type="Proteomes" id="UP000736583">
    <property type="component" value="Unassembled WGS sequence"/>
</dbReference>